<name>A0ABM5M0T4_BACA1</name>
<feature type="domain" description="PBP" evidence="2">
    <location>
        <begin position="106"/>
        <end position="270"/>
    </location>
</feature>
<dbReference type="Pfam" id="PF12727">
    <property type="entry name" value="PBP_like"/>
    <property type="match status" value="1"/>
</dbReference>
<dbReference type="SUPFAM" id="SSF53850">
    <property type="entry name" value="Periplasmic binding protein-like II"/>
    <property type="match status" value="1"/>
</dbReference>
<evidence type="ECO:0000259" key="2">
    <source>
        <dbReference type="Pfam" id="PF12727"/>
    </source>
</evidence>
<keyword evidence="5" id="KW-1185">Reference proteome</keyword>
<dbReference type="PANTHER" id="PTHR38431">
    <property type="entry name" value="BLL2305 PROTEIN"/>
    <property type="match status" value="1"/>
</dbReference>
<evidence type="ECO:0000313" key="4">
    <source>
        <dbReference type="EMBL" id="ADP33847.1"/>
    </source>
</evidence>
<protein>
    <submittedName>
        <fullName evidence="4">Molybdate binding regulator</fullName>
    </submittedName>
</protein>
<gene>
    <name evidence="4" type="ordered locus">BATR1942_14625</name>
</gene>
<dbReference type="EMBL" id="CP002207">
    <property type="protein sequence ID" value="ADP33847.1"/>
    <property type="molecule type" value="Genomic_DNA"/>
</dbReference>
<evidence type="ECO:0000256" key="1">
    <source>
        <dbReference type="SAM" id="MobiDB-lite"/>
    </source>
</evidence>
<accession>A0ABM5M0T4</accession>
<dbReference type="Gene3D" id="3.40.190.10">
    <property type="entry name" value="Periplasmic binding protein-like II"/>
    <property type="match status" value="1"/>
</dbReference>
<dbReference type="Pfam" id="PF12728">
    <property type="entry name" value="HTH_17"/>
    <property type="match status" value="1"/>
</dbReference>
<dbReference type="Proteomes" id="UP000006867">
    <property type="component" value="Chromosome"/>
</dbReference>
<feature type="domain" description="Helix-turn-helix" evidence="3">
    <location>
        <begin position="7"/>
        <end position="54"/>
    </location>
</feature>
<evidence type="ECO:0000259" key="3">
    <source>
        <dbReference type="Pfam" id="PF12728"/>
    </source>
</evidence>
<dbReference type="PANTHER" id="PTHR38431:SF1">
    <property type="entry name" value="BLL2305 PROTEIN"/>
    <property type="match status" value="1"/>
</dbReference>
<feature type="region of interest" description="Disordered" evidence="1">
    <location>
        <begin position="54"/>
        <end position="75"/>
    </location>
</feature>
<sequence>MSEVSSYTIEEVAGLLKVSKLTVYDLIKKGMIPAYRVGRQMRVDEEDLKLYKSKMRMPQQAPRHEKPKTSDTLQSGEKETVIISGQDVSMDLLSKHLEKAIKETPLRKYSGSLNSLIEMYRGQCDIVSLHLYDAETGQYNIPYVKRILSGEPFCLINAVIRQAGIYVQKGNPQNIQGWEDLKRTDIRIVNREKGSGARVLLDEQLGVLGIKPSGVKGYNDIVTDHFSVASQVSRGQADAGVGAQHAAHMGNADFIPLIEEQYDIVILKKNQKLLDTVTDILSSKEYKSHLSQLNGYDTKMSGRIVYET</sequence>
<organism evidence="4 5">
    <name type="scientific">Bacillus atrophaeus (strain 1942)</name>
    <dbReference type="NCBI Taxonomy" id="720555"/>
    <lineage>
        <taxon>Bacteria</taxon>
        <taxon>Bacillati</taxon>
        <taxon>Bacillota</taxon>
        <taxon>Bacilli</taxon>
        <taxon>Bacillales</taxon>
        <taxon>Bacillaceae</taxon>
        <taxon>Bacillus</taxon>
    </lineage>
</organism>
<dbReference type="InterPro" id="IPR010093">
    <property type="entry name" value="SinI_DNA-bd"/>
</dbReference>
<dbReference type="InterPro" id="IPR041657">
    <property type="entry name" value="HTH_17"/>
</dbReference>
<dbReference type="InterPro" id="IPR009061">
    <property type="entry name" value="DNA-bd_dom_put_sf"/>
</dbReference>
<reference evidence="4 5" key="1">
    <citation type="journal article" date="2011" name="Front. Microbiol.">
        <title>Genomic signatures of strain selection and enhancement in Bacillus atrophaeus var. globigii, a historical biowarfare simulant.</title>
        <authorList>
            <person name="Gibbons H.S."/>
            <person name="Broomall S.M."/>
            <person name="McNew L.A."/>
            <person name="Daligault H."/>
            <person name="Chapman C."/>
            <person name="Bruce D."/>
            <person name="Karavis M."/>
            <person name="Krepps M."/>
            <person name="McGregor P.A."/>
            <person name="Hong C."/>
            <person name="Park K.H."/>
            <person name="Akmal A."/>
            <person name="Feldman A."/>
            <person name="Lin J.S."/>
            <person name="Chang W.E."/>
            <person name="Higgs B.W."/>
            <person name="Demirev P."/>
            <person name="Lindquist J."/>
            <person name="Liem A."/>
            <person name="Fochler E."/>
            <person name="Read T.D."/>
            <person name="Tapia R."/>
            <person name="Johnson S."/>
            <person name="Bishop-Lilly K.A."/>
            <person name="Detter C."/>
            <person name="Han C."/>
            <person name="Sozhamannan S."/>
            <person name="Rosenzweig C.N."/>
            <person name="Skowronski E.W."/>
        </authorList>
    </citation>
    <scope>NUCLEOTIDE SEQUENCE [LARGE SCALE GENOMIC DNA]</scope>
    <source>
        <strain evidence="4 5">1942</strain>
    </source>
</reference>
<dbReference type="SUPFAM" id="SSF46955">
    <property type="entry name" value="Putative DNA-binding domain"/>
    <property type="match status" value="1"/>
</dbReference>
<dbReference type="RefSeq" id="WP_003326940.1">
    <property type="nucleotide sequence ID" value="NC_014639.1"/>
</dbReference>
<dbReference type="InterPro" id="IPR024370">
    <property type="entry name" value="PBP_domain"/>
</dbReference>
<dbReference type="NCBIfam" id="TIGR01764">
    <property type="entry name" value="excise"/>
    <property type="match status" value="1"/>
</dbReference>
<proteinExistence type="predicted"/>
<evidence type="ECO:0000313" key="5">
    <source>
        <dbReference type="Proteomes" id="UP000006867"/>
    </source>
</evidence>